<dbReference type="GO" id="GO:0030621">
    <property type="term" value="F:U4 snRNA binding"/>
    <property type="evidence" value="ECO:0007669"/>
    <property type="project" value="TreeGrafter"/>
</dbReference>
<feature type="repeat" description="WD" evidence="3">
    <location>
        <begin position="776"/>
        <end position="817"/>
    </location>
</feature>
<reference evidence="5 6" key="1">
    <citation type="submission" date="2015-02" db="EMBL/GenBank/DDBJ databases">
        <title>Nostoc linckia genome annotation.</title>
        <authorList>
            <person name="Zhou Z."/>
        </authorList>
    </citation>
    <scope>NUCLEOTIDE SEQUENCE [LARGE SCALE GENOMIC DNA]</scope>
    <source>
        <strain evidence="6">z8</strain>
    </source>
</reference>
<sequence length="1190" mass="131761">MTLQNWRRKRGVALTIKGLQKIKEAKHQSEAKENFGNRYTLEEMSARSGLYSGTISKVLNREGGVDKQTIEKLFSAFSLKIDKSDYSSSNSRLDWGEAIFTSVFYGRREELSSLEQWILDEDCRLVTLLGIGGIGKTALSVKFAQQIQENFEYVIWRSLREAPPVKIIISNLIQFLSDEQETEANLPESFNERLSRLLDYLQNNRCLLILDNAESILRSGSRAGVYREGYEEYGELFRRVGEATHQSCLMLTSREKPKEVALLEGEALPVRSLALSGLKVAEGQEILKLKGLSAAEDQWKLMIERYAGNPLALKIVATTIQDIFDGNVTEFLQQDTAVFGDIRDVLEQQFERLSDLEKDIMYWLAINQEPITLKELRDDIISPIPQAKLLEAIESLGRRSLIEKASPTLIERAKPVVEKTRSLFTLQPVVMEYVTTSLIEKACEEIVTENIDLFRRHALMKATGKDYVKDTQIRLIVKPVIDGLLKTLRSKRKIDNELTRILVKLQDTSPLEPGYTAGNILNLLSYLEMDLSGYDFSYLTVWQADLRSMNLHNVNFSHADLNKCVFAETLGGIHSVAFSPDGKLLATGDSYGELCLYQVADGKQLLVCNGHKDWLWDVAFSPNGNMLASSSKDQTIKLWEVNTGYCLATLQGHSGGIWSVAFNGEGNILASASEDQTVKLWDISTGECLKTLHGNNTRIASITVSPDGQTLASGCHDQTVKLWDINTGECLKILQGHKGGIWAVSFSPDGLTLASGSYDRTVKLWDIKTGQCLKTLQEHTDCVYSVFFSPDGNTLASGSDDKTVKLWDITTGFCRATLWGHSSRVWSVVFNPNNCMIASGSSDQTVRLWDARTGQCLKTLQGYSSGIWSVTFSVDGHTLVSGSGNKIVKLWDANTGQCVKTLRGHNHRVTSVALSSNNSLLASGSEDRTIKLWNVTTGQCLTTLRGHSNWVTSVAFSPNCQIIASGSDDHTVKLWDVNTGQCIQTLKGHLDKVWSVAFNLNGQILASGSIDQTIKLWDVNTGQCIQTLKGHDDLVWSIAYSADSSMLASASSDQTIKLWDVTTGQCIQTLKGHGSSVYSATFSPDNCIIASSSEDQTVKLWDLSTGKCLKSLEGHTQLVWSVVFSPNGQTLASGSQDDTIKIWDVKTSECIKTLKNQRPYQGLNITGVTGITQAQKTSLRNLGAMVCDEN</sequence>
<dbReference type="InterPro" id="IPR019775">
    <property type="entry name" value="WD40_repeat_CS"/>
</dbReference>
<dbReference type="SUPFAM" id="SSF52540">
    <property type="entry name" value="P-loop containing nucleoside triphosphate hydrolases"/>
    <property type="match status" value="1"/>
</dbReference>
<feature type="repeat" description="WD" evidence="3">
    <location>
        <begin position="986"/>
        <end position="1027"/>
    </location>
</feature>
<evidence type="ECO:0000256" key="3">
    <source>
        <dbReference type="PROSITE-ProRule" id="PRU00221"/>
    </source>
</evidence>
<dbReference type="GeneID" id="57096667"/>
<dbReference type="Pfam" id="PF00931">
    <property type="entry name" value="NB-ARC"/>
    <property type="match status" value="1"/>
</dbReference>
<dbReference type="InterPro" id="IPR020472">
    <property type="entry name" value="WD40_PAC1"/>
</dbReference>
<dbReference type="Pfam" id="PF25173">
    <property type="entry name" value="Beta-prop_WDR3_1st"/>
    <property type="match status" value="1"/>
</dbReference>
<dbReference type="PROSITE" id="PS50294">
    <property type="entry name" value="WD_REPEATS_REGION"/>
    <property type="match status" value="13"/>
</dbReference>
<dbReference type="InterPro" id="IPR036322">
    <property type="entry name" value="WD40_repeat_dom_sf"/>
</dbReference>
<dbReference type="GO" id="GO:0043531">
    <property type="term" value="F:ADP binding"/>
    <property type="evidence" value="ECO:0007669"/>
    <property type="project" value="InterPro"/>
</dbReference>
<evidence type="ECO:0000256" key="1">
    <source>
        <dbReference type="ARBA" id="ARBA00022574"/>
    </source>
</evidence>
<dbReference type="InterPro" id="IPR015943">
    <property type="entry name" value="WD40/YVTN_repeat-like_dom_sf"/>
</dbReference>
<dbReference type="Gene3D" id="2.130.10.10">
    <property type="entry name" value="YVTN repeat-like/Quinoprotein amine dehydrogenase"/>
    <property type="match status" value="7"/>
</dbReference>
<dbReference type="EMBL" id="LAHD01000031">
    <property type="protein sequence ID" value="PHK03875.1"/>
    <property type="molecule type" value="Genomic_DNA"/>
</dbReference>
<dbReference type="PRINTS" id="PR00320">
    <property type="entry name" value="GPROTEINBRPT"/>
</dbReference>
<dbReference type="PANTHER" id="PTHR19846:SF0">
    <property type="entry name" value="PRE-MRNA PROCESSING FACTOR 4"/>
    <property type="match status" value="1"/>
</dbReference>
<feature type="repeat" description="WD" evidence="3">
    <location>
        <begin position="734"/>
        <end position="775"/>
    </location>
</feature>
<evidence type="ECO:0000256" key="2">
    <source>
        <dbReference type="ARBA" id="ARBA00022737"/>
    </source>
</evidence>
<dbReference type="PANTHER" id="PTHR19846">
    <property type="entry name" value="WD40 REPEAT PROTEIN"/>
    <property type="match status" value="1"/>
</dbReference>
<keyword evidence="1 3" id="KW-0853">WD repeat</keyword>
<dbReference type="InterPro" id="IPR002182">
    <property type="entry name" value="NB-ARC"/>
</dbReference>
<feature type="repeat" description="WD" evidence="3">
    <location>
        <begin position="944"/>
        <end position="985"/>
    </location>
</feature>
<feature type="repeat" description="WD" evidence="3">
    <location>
        <begin position="1070"/>
        <end position="1111"/>
    </location>
</feature>
<accession>A0A9Q5ZCM8</accession>
<dbReference type="InterPro" id="IPR001646">
    <property type="entry name" value="5peptide_repeat"/>
</dbReference>
<feature type="domain" description="NB-ARC" evidence="4">
    <location>
        <begin position="111"/>
        <end position="212"/>
    </location>
</feature>
<dbReference type="PRINTS" id="PR00364">
    <property type="entry name" value="DISEASERSIST"/>
</dbReference>
<dbReference type="InterPro" id="IPR027417">
    <property type="entry name" value="P-loop_NTPase"/>
</dbReference>
<dbReference type="AlphaFoldDB" id="A0A9Q5ZCM8"/>
<comment type="caution">
    <text evidence="5">The sequence shown here is derived from an EMBL/GenBank/DDBJ whole genome shotgun (WGS) entry which is preliminary data.</text>
</comment>
<gene>
    <name evidence="5" type="ORF">VF08_13335</name>
</gene>
<dbReference type="Pfam" id="PF00805">
    <property type="entry name" value="Pentapeptide"/>
    <property type="match status" value="1"/>
</dbReference>
<dbReference type="SUPFAM" id="SSF50978">
    <property type="entry name" value="WD40 repeat-like"/>
    <property type="match status" value="2"/>
</dbReference>
<dbReference type="GO" id="GO:0017070">
    <property type="term" value="F:U6 snRNA binding"/>
    <property type="evidence" value="ECO:0007669"/>
    <property type="project" value="TreeGrafter"/>
</dbReference>
<feature type="repeat" description="WD" evidence="3">
    <location>
        <begin position="1028"/>
        <end position="1069"/>
    </location>
</feature>
<organism evidence="5 6">
    <name type="scientific">Nostoc linckia z8</name>
    <dbReference type="NCBI Taxonomy" id="1628746"/>
    <lineage>
        <taxon>Bacteria</taxon>
        <taxon>Bacillati</taxon>
        <taxon>Cyanobacteriota</taxon>
        <taxon>Cyanophyceae</taxon>
        <taxon>Nostocales</taxon>
        <taxon>Nostocaceae</taxon>
        <taxon>Nostoc</taxon>
    </lineage>
</organism>
<keyword evidence="2" id="KW-0677">Repeat</keyword>
<dbReference type="Proteomes" id="UP000222310">
    <property type="component" value="Unassembled WGS sequence"/>
</dbReference>
<feature type="repeat" description="WD" evidence="3">
    <location>
        <begin position="692"/>
        <end position="733"/>
    </location>
</feature>
<dbReference type="Gene3D" id="2.160.20.80">
    <property type="entry name" value="E3 ubiquitin-protein ligase SopA"/>
    <property type="match status" value="1"/>
</dbReference>
<dbReference type="CDD" id="cd00200">
    <property type="entry name" value="WD40"/>
    <property type="match status" value="2"/>
</dbReference>
<feature type="repeat" description="WD" evidence="3">
    <location>
        <begin position="650"/>
        <end position="691"/>
    </location>
</feature>
<dbReference type="PROSITE" id="PS00678">
    <property type="entry name" value="WD_REPEATS_1"/>
    <property type="match status" value="13"/>
</dbReference>
<name>A0A9Q5ZCM8_NOSLI</name>
<proteinExistence type="predicted"/>
<feature type="repeat" description="WD" evidence="3">
    <location>
        <begin position="902"/>
        <end position="943"/>
    </location>
</feature>
<dbReference type="GO" id="GO:0000398">
    <property type="term" value="P:mRNA splicing, via spliceosome"/>
    <property type="evidence" value="ECO:0007669"/>
    <property type="project" value="TreeGrafter"/>
</dbReference>
<evidence type="ECO:0000313" key="5">
    <source>
        <dbReference type="EMBL" id="PHK03875.1"/>
    </source>
</evidence>
<dbReference type="Pfam" id="PF00400">
    <property type="entry name" value="WD40"/>
    <property type="match status" value="9"/>
</dbReference>
<dbReference type="InterPro" id="IPR001680">
    <property type="entry name" value="WD40_rpt"/>
</dbReference>
<dbReference type="PROSITE" id="PS50082">
    <property type="entry name" value="WD_REPEATS_2"/>
    <property type="match status" value="13"/>
</dbReference>
<dbReference type="Gene3D" id="3.40.50.300">
    <property type="entry name" value="P-loop containing nucleotide triphosphate hydrolases"/>
    <property type="match status" value="1"/>
</dbReference>
<protein>
    <recommendedName>
        <fullName evidence="4">NB-ARC domain-containing protein</fullName>
    </recommendedName>
</protein>
<feature type="repeat" description="WD" evidence="3">
    <location>
        <begin position="1112"/>
        <end position="1153"/>
    </location>
</feature>
<dbReference type="SMART" id="SM00320">
    <property type="entry name" value="WD40"/>
    <property type="match status" value="14"/>
</dbReference>
<feature type="repeat" description="WD" evidence="3">
    <location>
        <begin position="860"/>
        <end position="901"/>
    </location>
</feature>
<evidence type="ECO:0000259" key="4">
    <source>
        <dbReference type="Pfam" id="PF00931"/>
    </source>
</evidence>
<feature type="repeat" description="WD" evidence="3">
    <location>
        <begin position="608"/>
        <end position="649"/>
    </location>
</feature>
<dbReference type="SUPFAM" id="SSF141571">
    <property type="entry name" value="Pentapeptide repeat-like"/>
    <property type="match status" value="1"/>
</dbReference>
<feature type="repeat" description="WD" evidence="3">
    <location>
        <begin position="818"/>
        <end position="859"/>
    </location>
</feature>
<evidence type="ECO:0000313" key="6">
    <source>
        <dbReference type="Proteomes" id="UP000222310"/>
    </source>
</evidence>
<dbReference type="RefSeq" id="WP_099070118.1">
    <property type="nucleotide sequence ID" value="NZ_LAHD01000031.1"/>
</dbReference>